<protein>
    <recommendedName>
        <fullName evidence="2">Isochorismatase-like domain-containing protein</fullName>
    </recommendedName>
</protein>
<evidence type="ECO:0000313" key="3">
    <source>
        <dbReference type="EMBL" id="KAK0389278.1"/>
    </source>
</evidence>
<dbReference type="PANTHER" id="PTHR14119">
    <property type="entry name" value="HYDROLASE"/>
    <property type="match status" value="1"/>
</dbReference>
<keyword evidence="4" id="KW-1185">Reference proteome</keyword>
<dbReference type="InterPro" id="IPR000868">
    <property type="entry name" value="Isochorismatase-like_dom"/>
</dbReference>
<accession>A0AA39GMC6</accession>
<gene>
    <name evidence="3" type="ORF">NLU13_2853</name>
</gene>
<evidence type="ECO:0000313" key="4">
    <source>
        <dbReference type="Proteomes" id="UP001175261"/>
    </source>
</evidence>
<comment type="similarity">
    <text evidence="1">Belongs to the isochorismatase family.</text>
</comment>
<evidence type="ECO:0000256" key="1">
    <source>
        <dbReference type="ARBA" id="ARBA00006336"/>
    </source>
</evidence>
<dbReference type="Gene3D" id="3.40.50.850">
    <property type="entry name" value="Isochorismatase-like"/>
    <property type="match status" value="1"/>
</dbReference>
<dbReference type="PANTHER" id="PTHR14119:SF3">
    <property type="entry name" value="ISOCHORISMATASE DOMAIN-CONTAINING PROTEIN 2"/>
    <property type="match status" value="1"/>
</dbReference>
<evidence type="ECO:0000259" key="2">
    <source>
        <dbReference type="Pfam" id="PF00857"/>
    </source>
</evidence>
<dbReference type="InterPro" id="IPR036380">
    <property type="entry name" value="Isochorismatase-like_sf"/>
</dbReference>
<comment type="caution">
    <text evidence="3">The sequence shown here is derived from an EMBL/GenBank/DDBJ whole genome shotgun (WGS) entry which is preliminary data.</text>
</comment>
<dbReference type="Pfam" id="PF00857">
    <property type="entry name" value="Isochorismatase"/>
    <property type="match status" value="1"/>
</dbReference>
<proteinExistence type="inferred from homology"/>
<sequence>MQEKFREAIHEFDKIVLTIEKLLKFASKLPMPVYATTQNANRLGATVPSIASYFTTPPWDKTRFSMMENGNTPSFHLPPFSAVALVGIESHICITQTALDLRNAGHRVYIIADGVSSCNRAEVVVALDRLRAEEKITVTTSESWMYEVVGDANHPAFRSLFPVIKASVADTKKVLETLPPGSKI</sequence>
<dbReference type="EMBL" id="JAPDFR010000002">
    <property type="protein sequence ID" value="KAK0389278.1"/>
    <property type="molecule type" value="Genomic_DNA"/>
</dbReference>
<dbReference type="SUPFAM" id="SSF52499">
    <property type="entry name" value="Isochorismatase-like hydrolases"/>
    <property type="match status" value="1"/>
</dbReference>
<dbReference type="AlphaFoldDB" id="A0AA39GMC6"/>
<feature type="domain" description="Isochorismatase-like" evidence="2">
    <location>
        <begin position="1"/>
        <end position="141"/>
    </location>
</feature>
<dbReference type="Proteomes" id="UP001175261">
    <property type="component" value="Unassembled WGS sequence"/>
</dbReference>
<reference evidence="3" key="1">
    <citation type="submission" date="2022-10" db="EMBL/GenBank/DDBJ databases">
        <title>Determination and structural analysis of whole genome sequence of Sarocladium strictum F4-1.</title>
        <authorList>
            <person name="Hu L."/>
            <person name="Jiang Y."/>
        </authorList>
    </citation>
    <scope>NUCLEOTIDE SEQUENCE</scope>
    <source>
        <strain evidence="3">F4-1</strain>
    </source>
</reference>
<organism evidence="3 4">
    <name type="scientific">Sarocladium strictum</name>
    <name type="common">Black bundle disease fungus</name>
    <name type="synonym">Acremonium strictum</name>
    <dbReference type="NCBI Taxonomy" id="5046"/>
    <lineage>
        <taxon>Eukaryota</taxon>
        <taxon>Fungi</taxon>
        <taxon>Dikarya</taxon>
        <taxon>Ascomycota</taxon>
        <taxon>Pezizomycotina</taxon>
        <taxon>Sordariomycetes</taxon>
        <taxon>Hypocreomycetidae</taxon>
        <taxon>Hypocreales</taxon>
        <taxon>Sarocladiaceae</taxon>
        <taxon>Sarocladium</taxon>
    </lineage>
</organism>
<name>A0AA39GMC6_SARSR</name>
<dbReference type="InterPro" id="IPR050993">
    <property type="entry name" value="Isochorismatase_domain"/>
</dbReference>